<evidence type="ECO:0000256" key="1">
    <source>
        <dbReference type="ARBA" id="ARBA00023002"/>
    </source>
</evidence>
<keyword evidence="5" id="KW-1185">Reference proteome</keyword>
<sequence length="337" mass="36894">MKYIICESPGNFLLKEKLKPVPGKGEVLIDIKRIGICGTDIHAYGGNQAYFSYPRILGHELAAEIVDSNGSILFKNHDKVVPIPYLHCGKCIACIKGKTNCCKQMKVMGVHVDGGMQETLSVSEDILVPTPHLSYEEMAIVEPLAIAAHAVRIAEVSREQTILVMGCGPIGLALMALAKLRGAEVIALDINQKRLAFAKNEIGVDKTIIAGADSVDEIADYTSGDLCQTVFDATGSKMALESGPQYLSHGGRFIMVGLSKGDLIFNHPAIHAKETTIMCSRNATREDFDYVIDVLAHKKFPASSYITHQEKFQDMIGMFKEWIHPDNEVIKAMVSFI</sequence>
<dbReference type="EMBL" id="JMIH01000039">
    <property type="protein sequence ID" value="KEO71781.1"/>
    <property type="molecule type" value="Genomic_DNA"/>
</dbReference>
<gene>
    <name evidence="4" type="ORF">EL17_21605</name>
</gene>
<dbReference type="RefSeq" id="WP_035079449.1">
    <property type="nucleotide sequence ID" value="NZ_JMIH01000039.1"/>
</dbReference>
<dbReference type="eggNOG" id="COG1063">
    <property type="taxonomic scope" value="Bacteria"/>
</dbReference>
<dbReference type="STRING" id="1048983.EL17_21605"/>
<dbReference type="Gene3D" id="3.40.50.720">
    <property type="entry name" value="NAD(P)-binding Rossmann-like Domain"/>
    <property type="match status" value="1"/>
</dbReference>
<dbReference type="SUPFAM" id="SSF50129">
    <property type="entry name" value="GroES-like"/>
    <property type="match status" value="1"/>
</dbReference>
<name>A0A074KPB2_9BACT</name>
<dbReference type="InterPro" id="IPR036291">
    <property type="entry name" value="NAD(P)-bd_dom_sf"/>
</dbReference>
<evidence type="ECO:0000259" key="3">
    <source>
        <dbReference type="Pfam" id="PF08240"/>
    </source>
</evidence>
<dbReference type="Gene3D" id="3.90.180.10">
    <property type="entry name" value="Medium-chain alcohol dehydrogenases, catalytic domain"/>
    <property type="match status" value="1"/>
</dbReference>
<dbReference type="Pfam" id="PF08240">
    <property type="entry name" value="ADH_N"/>
    <property type="match status" value="1"/>
</dbReference>
<dbReference type="InterPro" id="IPR050129">
    <property type="entry name" value="Zn_alcohol_dh"/>
</dbReference>
<feature type="domain" description="Alcohol dehydrogenase-like N-terminal" evidence="3">
    <location>
        <begin position="23"/>
        <end position="131"/>
    </location>
</feature>
<proteinExistence type="predicted"/>
<comment type="caution">
    <text evidence="4">The sequence shown here is derived from an EMBL/GenBank/DDBJ whole genome shotgun (WGS) entry which is preliminary data.</text>
</comment>
<evidence type="ECO:0000313" key="5">
    <source>
        <dbReference type="Proteomes" id="UP000027821"/>
    </source>
</evidence>
<dbReference type="SUPFAM" id="SSF51735">
    <property type="entry name" value="NAD(P)-binding Rossmann-fold domains"/>
    <property type="match status" value="1"/>
</dbReference>
<dbReference type="Pfam" id="PF00107">
    <property type="entry name" value="ADH_zinc_N"/>
    <property type="match status" value="1"/>
</dbReference>
<evidence type="ECO:0000259" key="2">
    <source>
        <dbReference type="Pfam" id="PF00107"/>
    </source>
</evidence>
<dbReference type="PANTHER" id="PTHR43401">
    <property type="entry name" value="L-THREONINE 3-DEHYDROGENASE"/>
    <property type="match status" value="1"/>
</dbReference>
<dbReference type="Proteomes" id="UP000027821">
    <property type="component" value="Unassembled WGS sequence"/>
</dbReference>
<dbReference type="InterPro" id="IPR011032">
    <property type="entry name" value="GroES-like_sf"/>
</dbReference>
<dbReference type="GO" id="GO:0016491">
    <property type="term" value="F:oxidoreductase activity"/>
    <property type="evidence" value="ECO:0007669"/>
    <property type="project" value="UniProtKB-KW"/>
</dbReference>
<accession>A0A074KPB2</accession>
<dbReference type="PANTHER" id="PTHR43401:SF3">
    <property type="entry name" value="L-GALACTONATE-5-DEHYDROGENASE"/>
    <property type="match status" value="1"/>
</dbReference>
<keyword evidence="1" id="KW-0560">Oxidoreductase</keyword>
<dbReference type="CDD" id="cd08261">
    <property type="entry name" value="Zn_ADH7"/>
    <property type="match status" value="1"/>
</dbReference>
<feature type="domain" description="Alcohol dehydrogenase-like C-terminal" evidence="2">
    <location>
        <begin position="169"/>
        <end position="296"/>
    </location>
</feature>
<reference evidence="4 5" key="1">
    <citation type="submission" date="2014-04" db="EMBL/GenBank/DDBJ databases">
        <title>Characterization and application of a salt tolerant electro-active bacterium.</title>
        <authorList>
            <person name="Yang L."/>
            <person name="Wei S."/>
            <person name="Tay Q.X.M."/>
        </authorList>
    </citation>
    <scope>NUCLEOTIDE SEQUENCE [LARGE SCALE GENOMIC DNA]</scope>
    <source>
        <strain evidence="4 5">LY1</strain>
    </source>
</reference>
<dbReference type="AlphaFoldDB" id="A0A074KPB2"/>
<dbReference type="InterPro" id="IPR013149">
    <property type="entry name" value="ADH-like_C"/>
</dbReference>
<protein>
    <submittedName>
        <fullName evidence="4">Alcohol dehydrogenase</fullName>
    </submittedName>
</protein>
<evidence type="ECO:0000313" key="4">
    <source>
        <dbReference type="EMBL" id="KEO71781.1"/>
    </source>
</evidence>
<organism evidence="4 5">
    <name type="scientific">Anditalea andensis</name>
    <dbReference type="NCBI Taxonomy" id="1048983"/>
    <lineage>
        <taxon>Bacteria</taxon>
        <taxon>Pseudomonadati</taxon>
        <taxon>Bacteroidota</taxon>
        <taxon>Cytophagia</taxon>
        <taxon>Cytophagales</taxon>
        <taxon>Cytophagaceae</taxon>
        <taxon>Anditalea</taxon>
    </lineage>
</organism>
<dbReference type="InterPro" id="IPR013154">
    <property type="entry name" value="ADH-like_N"/>
</dbReference>
<dbReference type="OrthoDB" id="9787435at2"/>